<evidence type="ECO:0000256" key="1">
    <source>
        <dbReference type="ARBA" id="ARBA00004123"/>
    </source>
</evidence>
<sequence>MFSSGLNHQHQAAEHELQITAFQNDQAVPTELVLGGNMHHPRQDSQDSVHAVIESLTQPGSPPGEIFIFPDTTSSDSDSDVERLEPPQRQIPATPQQCQCHFNPPNSVPQTPQTPHTIPPPRTPQSAGTPQHIRQPRAPHAPATKAKDVWTFYYDNGTGWNKCIFCQHINKSNPSHEIHRFCITSSSTNLRKHLFDHHQTAWFTACDKLQVKVTAKFAQRAFAAWSAQALGVELEPEGMLAETAHFPFLPENFVNALVDWIVSDDQNPKLQAIFMMLREDLQNHDIPHRTKLRERIHELWKENFDSLLTSMKNALGKISFTTDIWTDPIMNPFLAVHSSSLRRQYFSDICRTLYKKDIQLIRDVDTCWSSTLYMIERAVSLRAVITQFLEIPEFSDLRHYTISDAEWKGLEIFTQVLSVPDAFQHRLSGAKTPTLSEAIPAFEAMIYKWKHQQTVHPEISSIIQAGIDKLTVYHQRAQDIPAYIVSMVLNPSMKLGHFYKHRPEDVLGARRTLMNELETYYSSSAHLAPQQPLQVSPTDTSRLENFPDDANVNEDGQQVSWADQILGLEPVTPITASAGFLSLKAEVDAYLAEPSITGIDRVGWKAEGHNNWLYKCQVPKAAKFNNAHTIGIVIGVVTEDHLHLGPSGTYTGPSSLEEDNDLINDWKVDAGIQHELDMLKPTHRVCPLPAFDENFEPIKPEDIQCAMLGSLIEITFELKHWTMNNYKMHNFAALINQIVVLKHNFRAPLTPSPYKRIQNKPVYHTSLTYNVTPGNTSMPGNSAALNPPQGQSAPHLVMLHEAGNLSTGCPSQPLLQAVPTPLPAALSTIGIPAGTLPDGHSILNDRAGPTSVPTVSTSHGIHPASQIVFLPDGTPVAIPVGSHIPLPLGTQVAPATQMAPVGAQATLQIGMWRASVTSMQAAPPTGSEASTADGSQFAPPIGLQVTCAGVETTAANSLHIGHPAGIHVTSPSSMHISALIGIQVAQPSGTQVIPPSSMQIGPVSGTKAAPPSALQAALPSTEQATLPSAMQATCSSAAQVAPPPGTQVLTATSGKLPRIGTQVATGMHAALPNCNPVRPSVGSSTGGDGSANDSPSPTNASLPVGAVASADQLSMPPAVIHPIRDATSPLSTDSGTEGSITAPSSVTSSLTDNSPELTSDAYAESSGNCPKHFSNPSDEQEVQGPAKRTCRAGGPSK</sequence>
<dbReference type="GO" id="GO:0005634">
    <property type="term" value="C:nucleus"/>
    <property type="evidence" value="ECO:0007669"/>
    <property type="project" value="UniProtKB-SubCell"/>
</dbReference>
<gene>
    <name evidence="11" type="ORF">NP233_g4249</name>
</gene>
<dbReference type="PROSITE" id="PS50808">
    <property type="entry name" value="ZF_BED"/>
    <property type="match status" value="1"/>
</dbReference>
<evidence type="ECO:0000256" key="3">
    <source>
        <dbReference type="ARBA" id="ARBA00022771"/>
    </source>
</evidence>
<feature type="region of interest" description="Disordered" evidence="9">
    <location>
        <begin position="55"/>
        <end position="141"/>
    </location>
</feature>
<dbReference type="GO" id="GO:0003677">
    <property type="term" value="F:DNA binding"/>
    <property type="evidence" value="ECO:0007669"/>
    <property type="project" value="InterPro"/>
</dbReference>
<evidence type="ECO:0000259" key="10">
    <source>
        <dbReference type="PROSITE" id="PS50808"/>
    </source>
</evidence>
<comment type="subcellular location">
    <subcellularLocation>
        <location evidence="1">Nucleus</location>
    </subcellularLocation>
</comment>
<keyword evidence="7" id="KW-0539">Nucleus</keyword>
<dbReference type="SUPFAM" id="SSF53098">
    <property type="entry name" value="Ribonuclease H-like"/>
    <property type="match status" value="1"/>
</dbReference>
<dbReference type="InterPro" id="IPR012337">
    <property type="entry name" value="RNaseH-like_sf"/>
</dbReference>
<accession>A0AAD5VV06</accession>
<keyword evidence="3 8" id="KW-0863">Zinc-finger</keyword>
<evidence type="ECO:0000256" key="7">
    <source>
        <dbReference type="ARBA" id="ARBA00023242"/>
    </source>
</evidence>
<dbReference type="EMBL" id="JANIEX010000225">
    <property type="protein sequence ID" value="KAJ3570662.1"/>
    <property type="molecule type" value="Genomic_DNA"/>
</dbReference>
<dbReference type="Proteomes" id="UP001213000">
    <property type="component" value="Unassembled WGS sequence"/>
</dbReference>
<feature type="compositionally biased region" description="Polar residues" evidence="9">
    <location>
        <begin position="1091"/>
        <end position="1101"/>
    </location>
</feature>
<evidence type="ECO:0000313" key="11">
    <source>
        <dbReference type="EMBL" id="KAJ3570662.1"/>
    </source>
</evidence>
<proteinExistence type="predicted"/>
<evidence type="ECO:0000256" key="9">
    <source>
        <dbReference type="SAM" id="MobiDB-lite"/>
    </source>
</evidence>
<evidence type="ECO:0000256" key="2">
    <source>
        <dbReference type="ARBA" id="ARBA00022723"/>
    </source>
</evidence>
<dbReference type="PANTHER" id="PTHR46481:SF10">
    <property type="entry name" value="ZINC FINGER BED DOMAIN-CONTAINING PROTEIN 39"/>
    <property type="match status" value="1"/>
</dbReference>
<feature type="region of interest" description="Disordered" evidence="9">
    <location>
        <begin position="1123"/>
        <end position="1197"/>
    </location>
</feature>
<feature type="domain" description="BED-type" evidence="10">
    <location>
        <begin position="144"/>
        <end position="205"/>
    </location>
</feature>
<feature type="compositionally biased region" description="Polar residues" evidence="9">
    <location>
        <begin position="1128"/>
        <end position="1157"/>
    </location>
</feature>
<dbReference type="InterPro" id="IPR052035">
    <property type="entry name" value="ZnF_BED_domain_contain"/>
</dbReference>
<dbReference type="AlphaFoldDB" id="A0AAD5VV06"/>
<keyword evidence="2" id="KW-0479">Metal-binding</keyword>
<comment type="caution">
    <text evidence="11">The sequence shown here is derived from an EMBL/GenBank/DDBJ whole genome shotgun (WGS) entry which is preliminary data.</text>
</comment>
<organism evidence="11 12">
    <name type="scientific">Leucocoprinus birnbaumii</name>
    <dbReference type="NCBI Taxonomy" id="56174"/>
    <lineage>
        <taxon>Eukaryota</taxon>
        <taxon>Fungi</taxon>
        <taxon>Dikarya</taxon>
        <taxon>Basidiomycota</taxon>
        <taxon>Agaricomycotina</taxon>
        <taxon>Agaricomycetes</taxon>
        <taxon>Agaricomycetidae</taxon>
        <taxon>Agaricales</taxon>
        <taxon>Agaricineae</taxon>
        <taxon>Agaricaceae</taxon>
        <taxon>Leucocoprinus</taxon>
    </lineage>
</organism>
<evidence type="ECO:0000256" key="5">
    <source>
        <dbReference type="ARBA" id="ARBA00023015"/>
    </source>
</evidence>
<protein>
    <recommendedName>
        <fullName evidence="10">BED-type domain-containing protein</fullName>
    </recommendedName>
</protein>
<evidence type="ECO:0000256" key="4">
    <source>
        <dbReference type="ARBA" id="ARBA00022833"/>
    </source>
</evidence>
<dbReference type="PANTHER" id="PTHR46481">
    <property type="entry name" value="ZINC FINGER BED DOMAIN-CONTAINING PROTEIN 4"/>
    <property type="match status" value="1"/>
</dbReference>
<feature type="compositionally biased region" description="Polar residues" evidence="9">
    <location>
        <begin position="91"/>
        <end position="100"/>
    </location>
</feature>
<keyword evidence="12" id="KW-1185">Reference proteome</keyword>
<dbReference type="GO" id="GO:0008270">
    <property type="term" value="F:zinc ion binding"/>
    <property type="evidence" value="ECO:0007669"/>
    <property type="project" value="UniProtKB-KW"/>
</dbReference>
<dbReference type="InterPro" id="IPR003656">
    <property type="entry name" value="Znf_BED"/>
</dbReference>
<keyword evidence="6" id="KW-0804">Transcription</keyword>
<name>A0AAD5VV06_9AGAR</name>
<keyword evidence="5" id="KW-0805">Transcription regulation</keyword>
<feature type="region of interest" description="Disordered" evidence="9">
    <location>
        <begin position="1070"/>
        <end position="1103"/>
    </location>
</feature>
<evidence type="ECO:0000256" key="8">
    <source>
        <dbReference type="PROSITE-ProRule" id="PRU00027"/>
    </source>
</evidence>
<keyword evidence="4" id="KW-0862">Zinc</keyword>
<evidence type="ECO:0000256" key="6">
    <source>
        <dbReference type="ARBA" id="ARBA00023163"/>
    </source>
</evidence>
<evidence type="ECO:0000313" key="12">
    <source>
        <dbReference type="Proteomes" id="UP001213000"/>
    </source>
</evidence>
<reference evidence="11" key="1">
    <citation type="submission" date="2022-07" db="EMBL/GenBank/DDBJ databases">
        <title>Genome Sequence of Leucocoprinus birnbaumii.</title>
        <authorList>
            <person name="Buettner E."/>
        </authorList>
    </citation>
    <scope>NUCLEOTIDE SEQUENCE</scope>
    <source>
        <strain evidence="11">VT141</strain>
    </source>
</reference>